<dbReference type="PANTHER" id="PTHR24379:SF121">
    <property type="entry name" value="C2H2-TYPE DOMAIN-CONTAINING PROTEIN"/>
    <property type="match status" value="1"/>
</dbReference>
<name>A0A336LGN2_CULSO</name>
<dbReference type="EMBL" id="UFQT01000002">
    <property type="protein sequence ID" value="SSX17122.1"/>
    <property type="molecule type" value="Genomic_DNA"/>
</dbReference>
<evidence type="ECO:0000259" key="7">
    <source>
        <dbReference type="PROSITE" id="PS50157"/>
    </source>
</evidence>
<dbReference type="SMART" id="SM00355">
    <property type="entry name" value="ZnF_C2H2"/>
    <property type="match status" value="16"/>
</dbReference>
<proteinExistence type="predicted"/>
<feature type="region of interest" description="Disordered" evidence="6">
    <location>
        <begin position="163"/>
        <end position="223"/>
    </location>
</feature>
<evidence type="ECO:0000256" key="5">
    <source>
        <dbReference type="PROSITE-ProRule" id="PRU00042"/>
    </source>
</evidence>
<dbReference type="InterPro" id="IPR003604">
    <property type="entry name" value="Matrin/U1-like-C_Znf_C2H2"/>
</dbReference>
<dbReference type="SMART" id="SM00451">
    <property type="entry name" value="ZnF_U1"/>
    <property type="match status" value="3"/>
</dbReference>
<dbReference type="PROSITE" id="PS50157">
    <property type="entry name" value="ZINC_FINGER_C2H2_2"/>
    <property type="match status" value="2"/>
</dbReference>
<accession>A0A336LGN2</accession>
<gene>
    <name evidence="8" type="primary">CSON007954</name>
</gene>
<evidence type="ECO:0000256" key="6">
    <source>
        <dbReference type="SAM" id="MobiDB-lite"/>
    </source>
</evidence>
<feature type="region of interest" description="Disordered" evidence="6">
    <location>
        <begin position="338"/>
        <end position="362"/>
    </location>
</feature>
<keyword evidence="2" id="KW-0677">Repeat</keyword>
<feature type="compositionally biased region" description="Polar residues" evidence="6">
    <location>
        <begin position="340"/>
        <end position="359"/>
    </location>
</feature>
<feature type="region of interest" description="Disordered" evidence="6">
    <location>
        <begin position="245"/>
        <end position="264"/>
    </location>
</feature>
<dbReference type="VEuPathDB" id="VectorBase:CSON007954"/>
<feature type="domain" description="C2H2-type" evidence="7">
    <location>
        <begin position="895"/>
        <end position="922"/>
    </location>
</feature>
<keyword evidence="3 5" id="KW-0863">Zinc-finger</keyword>
<feature type="region of interest" description="Disordered" evidence="6">
    <location>
        <begin position="121"/>
        <end position="151"/>
    </location>
</feature>
<dbReference type="InterPro" id="IPR036236">
    <property type="entry name" value="Znf_C2H2_sf"/>
</dbReference>
<dbReference type="SUPFAM" id="SSF57667">
    <property type="entry name" value="beta-beta-alpha zinc fingers"/>
    <property type="match status" value="2"/>
</dbReference>
<dbReference type="AlphaFoldDB" id="A0A336LGN2"/>
<dbReference type="InterPro" id="IPR013087">
    <property type="entry name" value="Znf_C2H2_type"/>
</dbReference>
<dbReference type="PROSITE" id="PS00028">
    <property type="entry name" value="ZINC_FINGER_C2H2_1"/>
    <property type="match status" value="3"/>
</dbReference>
<evidence type="ECO:0000256" key="2">
    <source>
        <dbReference type="ARBA" id="ARBA00022737"/>
    </source>
</evidence>
<feature type="domain" description="C2H2-type" evidence="7">
    <location>
        <begin position="565"/>
        <end position="594"/>
    </location>
</feature>
<feature type="compositionally biased region" description="Acidic residues" evidence="6">
    <location>
        <begin position="177"/>
        <end position="204"/>
    </location>
</feature>
<keyword evidence="1" id="KW-0479">Metal-binding</keyword>
<protein>
    <submittedName>
        <fullName evidence="8">CSON007954 protein</fullName>
    </submittedName>
</protein>
<dbReference type="PANTHER" id="PTHR24379">
    <property type="entry name" value="KRAB AND ZINC FINGER DOMAIN-CONTAINING"/>
    <property type="match status" value="1"/>
</dbReference>
<evidence type="ECO:0000256" key="3">
    <source>
        <dbReference type="ARBA" id="ARBA00022771"/>
    </source>
</evidence>
<dbReference type="GO" id="GO:0008270">
    <property type="term" value="F:zinc ion binding"/>
    <property type="evidence" value="ECO:0007669"/>
    <property type="project" value="UniProtKB-KW"/>
</dbReference>
<evidence type="ECO:0000256" key="4">
    <source>
        <dbReference type="ARBA" id="ARBA00022833"/>
    </source>
</evidence>
<dbReference type="GO" id="GO:0003676">
    <property type="term" value="F:nucleic acid binding"/>
    <property type="evidence" value="ECO:0007669"/>
    <property type="project" value="InterPro"/>
</dbReference>
<evidence type="ECO:0000256" key="1">
    <source>
        <dbReference type="ARBA" id="ARBA00022723"/>
    </source>
</evidence>
<organism evidence="8">
    <name type="scientific">Culicoides sonorensis</name>
    <name type="common">Biting midge</name>
    <dbReference type="NCBI Taxonomy" id="179676"/>
    <lineage>
        <taxon>Eukaryota</taxon>
        <taxon>Metazoa</taxon>
        <taxon>Ecdysozoa</taxon>
        <taxon>Arthropoda</taxon>
        <taxon>Hexapoda</taxon>
        <taxon>Insecta</taxon>
        <taxon>Pterygota</taxon>
        <taxon>Neoptera</taxon>
        <taxon>Endopterygota</taxon>
        <taxon>Diptera</taxon>
        <taxon>Nematocera</taxon>
        <taxon>Chironomoidea</taxon>
        <taxon>Ceratopogonidae</taxon>
        <taxon>Ceratopogoninae</taxon>
        <taxon>Culicoides</taxon>
        <taxon>Monoculicoides</taxon>
    </lineage>
</organism>
<reference evidence="8" key="1">
    <citation type="submission" date="2018-07" db="EMBL/GenBank/DDBJ databases">
        <authorList>
            <person name="Quirk P.G."/>
            <person name="Krulwich T.A."/>
        </authorList>
    </citation>
    <scope>NUCLEOTIDE SEQUENCE</scope>
</reference>
<sequence length="996" mass="114626">MNDLYTFNNSFYIFKERADVTMLEDPLDDDTHLCIKCNLAIVGLEQYIRHRKSNCASSSSTSQNHIRPISKPSDQSNDPNQEYSMHDHAYGMADKDHHSPMHSFDYDLGADFFFSSLELQSSTKKPPGTGGKTSSNVVGGVGKTMPRENSPCDKLMNAITEISGPKRIHPNDLHYFEDDDCESPEEEQNDEDPDQFDTDPEEYGDAPPRNHTGGKWKPENRPSSTLFRGWERAWDDDRLDKSFDDNMFEDENPPPSHTKGKWVPGSRITKLDYDKPEVVPLSTQYWCNSCNRGLASKIVYERHLKSNTHIKKLQDEKDLETVVCPVIEKKPSSVGKRIQKTNFYNTESMNQSDSDTSNSKQKRIRGKYFTNCDICKKRIPIKLFGKHLISHYHYRRMQQSPKNAYNSILENIDKIVLQSPFQCAPCKFYTNTQENFFMHWNSKSHFDHINSGESGKFLCNCCKFETKDYSIMSNHLTGLDHQDIVISLNRSVPIIIQKLTEILCPACKQEFRFNIELNKHMINCDNSWKNYEFKCNMCEKNCKTRAALAQHLARDHPESVGSKKFFCSVCKENFATPEEARRHRRTTEHRVKSARLRGLDKEGALMKKCQICNETGFKDVLILKEHIREIHPNVKYSCPHCAANFVLPQELSRHVRDKNCNFFTNLSSSTQQNTDSNQTATGNEKGGALGIISSNTTTLVVIVDDEADETDDGDNAICEQQSYFTMTASISGTSNDNGIYVDEIDASIANTITPTTATQLTETLWKCKLCTFGTESRAEFIHHKILHNMPYVKPTDKLECPFCKRSYVKASLRHLLSDHIKSHQATSHQKQFKCIFDSCSFVTTSNFELKSHQTSHHQLNSVKFQCNYTNCHYEGKSMQLLKRHIESHNPPKKLYSCVECDFETRHSGHLKRHLKVHDTNEDKYLHCPHCDYRCNIMDNLRKHVIKTAKHVGRYLYECRDCNTGTNSTMDFKDHLSSFHGQMNVDLSDYFINKRQM</sequence>
<keyword evidence="4" id="KW-0862">Zinc</keyword>
<dbReference type="Gene3D" id="3.30.160.60">
    <property type="entry name" value="Classic Zinc Finger"/>
    <property type="match status" value="5"/>
</dbReference>
<dbReference type="OMA" id="HEKHKHH"/>
<evidence type="ECO:0000313" key="8">
    <source>
        <dbReference type="EMBL" id="SSX17122.1"/>
    </source>
</evidence>
<feature type="region of interest" description="Disordered" evidence="6">
    <location>
        <begin position="54"/>
        <end position="85"/>
    </location>
</feature>
<feature type="compositionally biased region" description="Polar residues" evidence="6">
    <location>
        <begin position="72"/>
        <end position="83"/>
    </location>
</feature>